<reference evidence="5 6" key="1">
    <citation type="journal article" date="2005" name="Nucleic Acids Res.">
        <title>Genomic blueprint of Hahella chejuensis, a marine microbe producing an algicidal agent.</title>
        <authorList>
            <person name="Jeong H."/>
            <person name="Yim J.H."/>
            <person name="Lee C."/>
            <person name="Choi S.-H."/>
            <person name="Park Y.K."/>
            <person name="Yoon S.H."/>
            <person name="Hur C.-G."/>
            <person name="Kang H.-Y."/>
            <person name="Kim D."/>
            <person name="Lee H.H."/>
            <person name="Park K.H."/>
            <person name="Park S.-H."/>
            <person name="Park H.-S."/>
            <person name="Lee H.K."/>
            <person name="Oh T.K."/>
            <person name="Kim J.F."/>
        </authorList>
    </citation>
    <scope>NUCLEOTIDE SEQUENCE [LARGE SCALE GENOMIC DNA]</scope>
    <source>
        <strain evidence="5 6">KCTC 2396</strain>
    </source>
</reference>
<dbReference type="SUPFAM" id="SSF46785">
    <property type="entry name" value="Winged helix' DNA-binding domain"/>
    <property type="match status" value="1"/>
</dbReference>
<accession>Q2S7L5</accession>
<dbReference type="STRING" id="349521.HCH_06733"/>
<keyword evidence="1" id="KW-0805">Transcription regulation</keyword>
<dbReference type="InterPro" id="IPR002577">
    <property type="entry name" value="HTH_HxlR"/>
</dbReference>
<evidence type="ECO:0000256" key="3">
    <source>
        <dbReference type="ARBA" id="ARBA00023163"/>
    </source>
</evidence>
<dbReference type="KEGG" id="hch:HCH_06733"/>
<dbReference type="Pfam" id="PF01638">
    <property type="entry name" value="HxlR"/>
    <property type="match status" value="1"/>
</dbReference>
<dbReference type="eggNOG" id="COG1733">
    <property type="taxonomic scope" value="Bacteria"/>
</dbReference>
<dbReference type="InterPro" id="IPR011991">
    <property type="entry name" value="ArsR-like_HTH"/>
</dbReference>
<dbReference type="InterPro" id="IPR036388">
    <property type="entry name" value="WH-like_DNA-bd_sf"/>
</dbReference>
<evidence type="ECO:0000256" key="1">
    <source>
        <dbReference type="ARBA" id="ARBA00023015"/>
    </source>
</evidence>
<evidence type="ECO:0000313" key="6">
    <source>
        <dbReference type="Proteomes" id="UP000000238"/>
    </source>
</evidence>
<dbReference type="PANTHER" id="PTHR33204">
    <property type="entry name" value="TRANSCRIPTIONAL REGULATOR, MARR FAMILY"/>
    <property type="match status" value="1"/>
</dbReference>
<name>Q2S7L5_HAHCH</name>
<dbReference type="CDD" id="cd00090">
    <property type="entry name" value="HTH_ARSR"/>
    <property type="match status" value="1"/>
</dbReference>
<dbReference type="PROSITE" id="PS51118">
    <property type="entry name" value="HTH_HXLR"/>
    <property type="match status" value="1"/>
</dbReference>
<gene>
    <name evidence="5" type="ordered locus">HCH_06733</name>
</gene>
<dbReference type="InterPro" id="IPR036390">
    <property type="entry name" value="WH_DNA-bd_sf"/>
</dbReference>
<keyword evidence="2" id="KW-0238">DNA-binding</keyword>
<dbReference type="GO" id="GO:0003677">
    <property type="term" value="F:DNA binding"/>
    <property type="evidence" value="ECO:0007669"/>
    <property type="project" value="UniProtKB-KW"/>
</dbReference>
<evidence type="ECO:0000259" key="4">
    <source>
        <dbReference type="PROSITE" id="PS51118"/>
    </source>
</evidence>
<dbReference type="HOGENOM" id="CLU_111585_5_1_6"/>
<dbReference type="Proteomes" id="UP000000238">
    <property type="component" value="Chromosome"/>
</dbReference>
<protein>
    <submittedName>
        <fullName evidence="5">Predicted transcriptional regulator</fullName>
    </submittedName>
</protein>
<dbReference type="EMBL" id="CP000155">
    <property type="protein sequence ID" value="ABC33359.1"/>
    <property type="molecule type" value="Genomic_DNA"/>
</dbReference>
<keyword evidence="3" id="KW-0804">Transcription</keyword>
<dbReference type="Gene3D" id="1.10.10.10">
    <property type="entry name" value="Winged helix-like DNA-binding domain superfamily/Winged helix DNA-binding domain"/>
    <property type="match status" value="1"/>
</dbReference>
<proteinExistence type="predicted"/>
<keyword evidence="6" id="KW-1185">Reference proteome</keyword>
<dbReference type="PANTHER" id="PTHR33204:SF29">
    <property type="entry name" value="TRANSCRIPTIONAL REGULATOR"/>
    <property type="match status" value="1"/>
</dbReference>
<sequence>MKKVSLGGCDRANPVLPFGFWLPRKLVEGRMYTWNDKPYRCPVEVAFAAVGGKWKCLILWHLHLDKMRFKELERVVPGVSQKMLTQQLKEMERDGLIVKTVFPEVPPKVEYELTERGHSIFPILEQMHGWAIAQFDLKKSAEDE</sequence>
<dbReference type="RefSeq" id="WP_011400410.1">
    <property type="nucleotide sequence ID" value="NC_007645.1"/>
</dbReference>
<evidence type="ECO:0000313" key="5">
    <source>
        <dbReference type="EMBL" id="ABC33359.1"/>
    </source>
</evidence>
<feature type="domain" description="HTH hxlR-type" evidence="4">
    <location>
        <begin position="41"/>
        <end position="139"/>
    </location>
</feature>
<organism evidence="5 6">
    <name type="scientific">Hahella chejuensis (strain KCTC 2396)</name>
    <dbReference type="NCBI Taxonomy" id="349521"/>
    <lineage>
        <taxon>Bacteria</taxon>
        <taxon>Pseudomonadati</taxon>
        <taxon>Pseudomonadota</taxon>
        <taxon>Gammaproteobacteria</taxon>
        <taxon>Oceanospirillales</taxon>
        <taxon>Hahellaceae</taxon>
        <taxon>Hahella</taxon>
    </lineage>
</organism>
<evidence type="ECO:0000256" key="2">
    <source>
        <dbReference type="ARBA" id="ARBA00023125"/>
    </source>
</evidence>
<dbReference type="GO" id="GO:0006355">
    <property type="term" value="P:regulation of DNA-templated transcription"/>
    <property type="evidence" value="ECO:0007669"/>
    <property type="project" value="UniProtKB-ARBA"/>
</dbReference>
<dbReference type="AlphaFoldDB" id="Q2S7L5"/>